<dbReference type="InterPro" id="IPR036513">
    <property type="entry name" value="STAS_dom_sf"/>
</dbReference>
<keyword evidence="1" id="KW-0472">Membrane</keyword>
<feature type="transmembrane region" description="Helical" evidence="1">
    <location>
        <begin position="61"/>
        <end position="91"/>
    </location>
</feature>
<gene>
    <name evidence="3" type="ORF">RFI_26715</name>
</gene>
<reference evidence="3 4" key="1">
    <citation type="journal article" date="2013" name="Curr. Biol.">
        <title>The Genome of the Foraminiferan Reticulomyxa filosa.</title>
        <authorList>
            <person name="Glockner G."/>
            <person name="Hulsmann N."/>
            <person name="Schleicher M."/>
            <person name="Noegel A.A."/>
            <person name="Eichinger L."/>
            <person name="Gallinger C."/>
            <person name="Pawlowski J."/>
            <person name="Sierra R."/>
            <person name="Euteneuer U."/>
            <person name="Pillet L."/>
            <person name="Moustafa A."/>
            <person name="Platzer M."/>
            <person name="Groth M."/>
            <person name="Szafranski K."/>
            <person name="Schliwa M."/>
        </authorList>
    </citation>
    <scope>NUCLEOTIDE SEQUENCE [LARGE SCALE GENOMIC DNA]</scope>
</reference>
<proteinExistence type="predicted"/>
<evidence type="ECO:0000256" key="1">
    <source>
        <dbReference type="SAM" id="Phobius"/>
    </source>
</evidence>
<dbReference type="EMBL" id="ASPP01023282">
    <property type="protein sequence ID" value="ETO10663.1"/>
    <property type="molecule type" value="Genomic_DNA"/>
</dbReference>
<comment type="caution">
    <text evidence="3">The sequence shown here is derived from an EMBL/GenBank/DDBJ whole genome shotgun (WGS) entry which is preliminary data.</text>
</comment>
<dbReference type="OrthoDB" id="288203at2759"/>
<evidence type="ECO:0000313" key="4">
    <source>
        <dbReference type="Proteomes" id="UP000023152"/>
    </source>
</evidence>
<dbReference type="GO" id="GO:0055085">
    <property type="term" value="P:transmembrane transport"/>
    <property type="evidence" value="ECO:0007669"/>
    <property type="project" value="InterPro"/>
</dbReference>
<name>X6M9I4_RETFI</name>
<dbReference type="InterPro" id="IPR001902">
    <property type="entry name" value="SLC26A/SulP_fam"/>
</dbReference>
<evidence type="ECO:0000259" key="2">
    <source>
        <dbReference type="PROSITE" id="PS50801"/>
    </source>
</evidence>
<dbReference type="InterPro" id="IPR002645">
    <property type="entry name" value="STAS_dom"/>
</dbReference>
<dbReference type="GO" id="GO:0016020">
    <property type="term" value="C:membrane"/>
    <property type="evidence" value="ECO:0007669"/>
    <property type="project" value="InterPro"/>
</dbReference>
<feature type="transmembrane region" description="Helical" evidence="1">
    <location>
        <begin position="31"/>
        <end position="49"/>
    </location>
</feature>
<organism evidence="3 4">
    <name type="scientific">Reticulomyxa filosa</name>
    <dbReference type="NCBI Taxonomy" id="46433"/>
    <lineage>
        <taxon>Eukaryota</taxon>
        <taxon>Sar</taxon>
        <taxon>Rhizaria</taxon>
        <taxon>Retaria</taxon>
        <taxon>Foraminifera</taxon>
        <taxon>Monothalamids</taxon>
        <taxon>Reticulomyxidae</taxon>
        <taxon>Reticulomyxa</taxon>
    </lineage>
</organism>
<keyword evidence="1" id="KW-1133">Transmembrane helix</keyword>
<accession>X6M9I4</accession>
<feature type="domain" description="STAS" evidence="2">
    <location>
        <begin position="116"/>
        <end position="235"/>
    </location>
</feature>
<keyword evidence="4" id="KW-1185">Reference proteome</keyword>
<evidence type="ECO:0000313" key="3">
    <source>
        <dbReference type="EMBL" id="ETO10663.1"/>
    </source>
</evidence>
<protein>
    <submittedName>
        <fullName evidence="3">Sulfate permease</fullName>
    </submittedName>
</protein>
<dbReference type="Pfam" id="PF01740">
    <property type="entry name" value="STAS"/>
    <property type="match status" value="1"/>
</dbReference>
<keyword evidence="1" id="KW-0812">Transmembrane</keyword>
<dbReference type="PANTHER" id="PTHR11814">
    <property type="entry name" value="SULFATE TRANSPORTER"/>
    <property type="match status" value="1"/>
</dbReference>
<dbReference type="Gene3D" id="3.30.750.24">
    <property type="entry name" value="STAS domain"/>
    <property type="match status" value="1"/>
</dbReference>
<dbReference type="SUPFAM" id="SSF52091">
    <property type="entry name" value="SpoIIaa-like"/>
    <property type="match status" value="1"/>
</dbReference>
<dbReference type="CDD" id="cd07042">
    <property type="entry name" value="STAS_SulP_like_sulfate_transporter"/>
    <property type="match status" value="1"/>
</dbReference>
<dbReference type="Proteomes" id="UP000023152">
    <property type="component" value="Unassembled WGS sequence"/>
</dbReference>
<dbReference type="PROSITE" id="PS50801">
    <property type="entry name" value="STAS"/>
    <property type="match status" value="1"/>
</dbReference>
<sequence>MFNWVCAAVLIVVMIIMGSLPDLVYWLPRSVLAGVVWSACVGLFPYEKIKEAVQTDTKDSYVLVLTMLCTTLWGIFEGIEMGFVVSILLLVQRSSKPHCTVLGRIPNTVEYDNIVSWPNAITTPGIVIFRFGEALHFGTVNYFHRAIQVLIQRYHNIEGKPLRYFILDCSAINDMDSSGLIAIENTWKHLRQNQIILLFAELKYPVIKLLKRSRFLQAIGLHHFFHNVFQAHMHIFIRLCFYRKLPFPTFSKTSPFHFDYIDPKGTNLIHFDKVDLSALDKSLTDDEQALVEKQDPFGFSTQTHPLSIEKKGFELRPRPFHVSLAPKSELIPLRSIHSATATNSFTNGH</sequence>
<dbReference type="AlphaFoldDB" id="X6M9I4"/>